<evidence type="ECO:0000313" key="2">
    <source>
        <dbReference type="EMBL" id="KAG2854960.1"/>
    </source>
</evidence>
<accession>A0A8T1B6L5</accession>
<dbReference type="Proteomes" id="UP000735874">
    <property type="component" value="Unassembled WGS sequence"/>
</dbReference>
<dbReference type="EMBL" id="RCMG01000400">
    <property type="protein sequence ID" value="KAG2854960.1"/>
    <property type="molecule type" value="Genomic_DNA"/>
</dbReference>
<evidence type="ECO:0000313" key="4">
    <source>
        <dbReference type="Proteomes" id="UP000774804"/>
    </source>
</evidence>
<protein>
    <submittedName>
        <fullName evidence="3">Uncharacterized protein</fullName>
    </submittedName>
</protein>
<feature type="compositionally biased region" description="Basic and acidic residues" evidence="1">
    <location>
        <begin position="22"/>
        <end position="37"/>
    </location>
</feature>
<name>A0A8T1B6L5_9STRA</name>
<proteinExistence type="predicted"/>
<evidence type="ECO:0000256" key="1">
    <source>
        <dbReference type="SAM" id="MobiDB-lite"/>
    </source>
</evidence>
<dbReference type="AlphaFoldDB" id="A0A8T1B6L5"/>
<gene>
    <name evidence="2" type="ORF">PC113_g12862</name>
    <name evidence="3" type="ORF">PC115_g17138</name>
</gene>
<dbReference type="Proteomes" id="UP000774804">
    <property type="component" value="Unassembled WGS sequence"/>
</dbReference>
<comment type="caution">
    <text evidence="3">The sequence shown here is derived from an EMBL/GenBank/DDBJ whole genome shotgun (WGS) entry which is preliminary data.</text>
</comment>
<organism evidence="3 4">
    <name type="scientific">Phytophthora cactorum</name>
    <dbReference type="NCBI Taxonomy" id="29920"/>
    <lineage>
        <taxon>Eukaryota</taxon>
        <taxon>Sar</taxon>
        <taxon>Stramenopiles</taxon>
        <taxon>Oomycota</taxon>
        <taxon>Peronosporomycetes</taxon>
        <taxon>Peronosporales</taxon>
        <taxon>Peronosporaceae</taxon>
        <taxon>Phytophthora</taxon>
    </lineage>
</organism>
<feature type="region of interest" description="Disordered" evidence="1">
    <location>
        <begin position="49"/>
        <end position="68"/>
    </location>
</feature>
<evidence type="ECO:0000313" key="3">
    <source>
        <dbReference type="EMBL" id="KAG2897534.1"/>
    </source>
</evidence>
<sequence>MRYWAHAASVASGKQNKRTTRKGGETKDAVTEREKTAKETALCSVTAAADPAESTTQSALLAGRQISE</sequence>
<dbReference type="EMBL" id="RCMI01000793">
    <property type="protein sequence ID" value="KAG2897534.1"/>
    <property type="molecule type" value="Genomic_DNA"/>
</dbReference>
<reference evidence="3" key="1">
    <citation type="submission" date="2018-10" db="EMBL/GenBank/DDBJ databases">
        <title>Effector identification in a new, highly contiguous assembly of the strawberry crown rot pathogen Phytophthora cactorum.</title>
        <authorList>
            <person name="Armitage A.D."/>
            <person name="Nellist C.F."/>
            <person name="Bates H."/>
            <person name="Vickerstaff R.J."/>
            <person name="Harrison R.J."/>
        </authorList>
    </citation>
    <scope>NUCLEOTIDE SEQUENCE</scope>
    <source>
        <strain evidence="2">15-7</strain>
        <strain evidence="3">4032</strain>
    </source>
</reference>
<feature type="region of interest" description="Disordered" evidence="1">
    <location>
        <begin position="1"/>
        <end position="37"/>
    </location>
</feature>